<evidence type="ECO:0000256" key="1">
    <source>
        <dbReference type="SAM" id="MobiDB-lite"/>
    </source>
</evidence>
<accession>A0A1M5PUU0</accession>
<evidence type="ECO:0000313" key="2">
    <source>
        <dbReference type="EMBL" id="SHH05219.1"/>
    </source>
</evidence>
<gene>
    <name evidence="2" type="ORF">SAMN05444169_5468</name>
</gene>
<evidence type="ECO:0008006" key="4">
    <source>
        <dbReference type="Google" id="ProtNLM"/>
    </source>
</evidence>
<dbReference type="RefSeq" id="WP_079568610.1">
    <property type="nucleotide sequence ID" value="NZ_LT670818.1"/>
</dbReference>
<protein>
    <recommendedName>
        <fullName evidence="4">Hypervirulence associated protein TUDOR domain-containing protein</fullName>
    </recommendedName>
</protein>
<dbReference type="OrthoDB" id="8255392at2"/>
<reference evidence="2 3" key="1">
    <citation type="submission" date="2016-11" db="EMBL/GenBank/DDBJ databases">
        <authorList>
            <person name="Jaros S."/>
            <person name="Januszkiewicz K."/>
            <person name="Wedrychowicz H."/>
        </authorList>
    </citation>
    <scope>NUCLEOTIDE SEQUENCE [LARGE SCALE GENOMIC DNA]</scope>
    <source>
        <strain evidence="2 3">GAS242</strain>
    </source>
</reference>
<sequence length="63" mass="7140">MTGEQSRTLGIGDRVCWRNDQADRGTVTETNWAGVTIKWDNRSQQATQHNDMGQVERVPVKPI</sequence>
<dbReference type="AlphaFoldDB" id="A0A1M5PUU0"/>
<dbReference type="EMBL" id="LT670818">
    <property type="protein sequence ID" value="SHH05219.1"/>
    <property type="molecule type" value="Genomic_DNA"/>
</dbReference>
<evidence type="ECO:0000313" key="3">
    <source>
        <dbReference type="Proteomes" id="UP000190675"/>
    </source>
</evidence>
<feature type="region of interest" description="Disordered" evidence="1">
    <location>
        <begin position="43"/>
        <end position="63"/>
    </location>
</feature>
<dbReference type="Proteomes" id="UP000190675">
    <property type="component" value="Chromosome I"/>
</dbReference>
<proteinExistence type="predicted"/>
<name>A0A1M5PUU0_9BRAD</name>
<organism evidence="2 3">
    <name type="scientific">Bradyrhizobium erythrophlei</name>
    <dbReference type="NCBI Taxonomy" id="1437360"/>
    <lineage>
        <taxon>Bacteria</taxon>
        <taxon>Pseudomonadati</taxon>
        <taxon>Pseudomonadota</taxon>
        <taxon>Alphaproteobacteria</taxon>
        <taxon>Hyphomicrobiales</taxon>
        <taxon>Nitrobacteraceae</taxon>
        <taxon>Bradyrhizobium</taxon>
    </lineage>
</organism>